<proteinExistence type="predicted"/>
<evidence type="ECO:0000313" key="2">
    <source>
        <dbReference type="Proteomes" id="UP000195128"/>
    </source>
</evidence>
<dbReference type="EMBL" id="MTSA01000007">
    <property type="protein sequence ID" value="OUM07458.1"/>
    <property type="molecule type" value="Genomic_DNA"/>
</dbReference>
<name>A0A244ESR6_PSESX</name>
<evidence type="ECO:0000313" key="1">
    <source>
        <dbReference type="EMBL" id="OUM07458.1"/>
    </source>
</evidence>
<sequence length="134" mass="14812">MKHTNGDLLKLFKEAGIHTTEDNISPLLKPYIAEAQNGVIDLGKPFTVVLPKLEGDTFGMAALSFLNKDGTFHPQSTGFITLKPGEDTKHVIDNTQLDPAFEPYHEAIIIAFIQHTVAGVWVRVQESDVYTFTS</sequence>
<organism evidence="1 2">
    <name type="scientific">Pseudomonas syringae</name>
    <dbReference type="NCBI Taxonomy" id="317"/>
    <lineage>
        <taxon>Bacteria</taxon>
        <taxon>Pseudomonadati</taxon>
        <taxon>Pseudomonadota</taxon>
        <taxon>Gammaproteobacteria</taxon>
        <taxon>Pseudomonadales</taxon>
        <taxon>Pseudomonadaceae</taxon>
        <taxon>Pseudomonas</taxon>
    </lineage>
</organism>
<accession>A0A244ESR6</accession>
<dbReference type="Proteomes" id="UP000195128">
    <property type="component" value="Unassembled WGS sequence"/>
</dbReference>
<comment type="caution">
    <text evidence="1">The sequence shown here is derived from an EMBL/GenBank/DDBJ whole genome shotgun (WGS) entry which is preliminary data.</text>
</comment>
<gene>
    <name evidence="1" type="ORF">BW686_11125</name>
</gene>
<dbReference type="RefSeq" id="WP_084916551.1">
    <property type="nucleotide sequence ID" value="NZ_JAHZNS010000014.1"/>
</dbReference>
<reference evidence="1 2" key="1">
    <citation type="submission" date="2017-01" db="EMBL/GenBank/DDBJ databases">
        <authorList>
            <person name="Mah S.A."/>
            <person name="Swanson W.J."/>
            <person name="Moy G.W."/>
            <person name="Vacquier V.D."/>
        </authorList>
    </citation>
    <scope>NUCLEOTIDE SEQUENCE [LARGE SCALE GENOMIC DNA]</scope>
    <source>
        <strain evidence="1">PDD-32b-74</strain>
    </source>
</reference>
<protein>
    <submittedName>
        <fullName evidence="1">Uncharacterized protein</fullName>
    </submittedName>
</protein>
<dbReference type="OrthoDB" id="7040773at2"/>
<dbReference type="AlphaFoldDB" id="A0A244ESR6"/>